<feature type="region of interest" description="Disordered" evidence="1">
    <location>
        <begin position="1"/>
        <end position="58"/>
    </location>
</feature>
<name>A0A8S5LHL6_9CAUD</name>
<evidence type="ECO:0000256" key="1">
    <source>
        <dbReference type="SAM" id="MobiDB-lite"/>
    </source>
</evidence>
<organism evidence="2">
    <name type="scientific">Myoviridae sp. ctbwh6</name>
    <dbReference type="NCBI Taxonomy" id="2827611"/>
    <lineage>
        <taxon>Viruses</taxon>
        <taxon>Duplodnaviria</taxon>
        <taxon>Heunggongvirae</taxon>
        <taxon>Uroviricota</taxon>
        <taxon>Caudoviricetes</taxon>
    </lineage>
</organism>
<evidence type="ECO:0000313" key="2">
    <source>
        <dbReference type="EMBL" id="DAD69589.1"/>
    </source>
</evidence>
<protein>
    <submittedName>
        <fullName evidence="2">Uncharacterized protein</fullName>
    </submittedName>
</protein>
<proteinExistence type="predicted"/>
<feature type="compositionally biased region" description="Low complexity" evidence="1">
    <location>
        <begin position="9"/>
        <end position="20"/>
    </location>
</feature>
<dbReference type="EMBL" id="BK015852">
    <property type="protein sequence ID" value="DAD69589.1"/>
    <property type="molecule type" value="Genomic_DNA"/>
</dbReference>
<accession>A0A8S5LHL6</accession>
<sequence length="58" mass="6041">MVAWKNDSLKSSISRSTSTSGMARRSVSARRPTSAAGSHVRRMSSSVISTVAGKTLSG</sequence>
<reference evidence="2" key="1">
    <citation type="journal article" date="2021" name="Proc. Natl. Acad. Sci. U.S.A.">
        <title>A Catalog of Tens of Thousands of Viruses from Human Metagenomes Reveals Hidden Associations with Chronic Diseases.</title>
        <authorList>
            <person name="Tisza M.J."/>
            <person name="Buck C.B."/>
        </authorList>
    </citation>
    <scope>NUCLEOTIDE SEQUENCE</scope>
    <source>
        <strain evidence="2">Ctbwh6</strain>
    </source>
</reference>